<organism evidence="8 9">
    <name type="scientific">Puma concolor</name>
    <name type="common">Mountain lion</name>
    <name type="synonym">Felis concolor</name>
    <dbReference type="NCBI Taxonomy" id="9696"/>
    <lineage>
        <taxon>Eukaryota</taxon>
        <taxon>Metazoa</taxon>
        <taxon>Chordata</taxon>
        <taxon>Craniata</taxon>
        <taxon>Vertebrata</taxon>
        <taxon>Euteleostomi</taxon>
        <taxon>Mammalia</taxon>
        <taxon>Eutheria</taxon>
        <taxon>Laurasiatheria</taxon>
        <taxon>Carnivora</taxon>
        <taxon>Feliformia</taxon>
        <taxon>Felidae</taxon>
        <taxon>Felinae</taxon>
        <taxon>Puma</taxon>
    </lineage>
</organism>
<evidence type="ECO:0000313" key="9">
    <source>
        <dbReference type="RefSeq" id="XP_025781788.1"/>
    </source>
</evidence>
<evidence type="ECO:0000313" key="8">
    <source>
        <dbReference type="Proteomes" id="UP000515131"/>
    </source>
</evidence>
<dbReference type="GO" id="GO:0005576">
    <property type="term" value="C:extracellular region"/>
    <property type="evidence" value="ECO:0007669"/>
    <property type="project" value="UniProtKB-SubCell"/>
</dbReference>
<dbReference type="AlphaFoldDB" id="A0A6P6I3G9"/>
<dbReference type="GO" id="GO:0045087">
    <property type="term" value="P:innate immune response"/>
    <property type="evidence" value="ECO:0007669"/>
    <property type="project" value="InterPro"/>
</dbReference>
<keyword evidence="8" id="KW-1185">Reference proteome</keyword>
<feature type="chain" id="PRO_5028504264" description="Beta-defensin" evidence="6">
    <location>
        <begin position="17"/>
        <end position="94"/>
    </location>
</feature>
<comment type="subcellular location">
    <subcellularLocation>
        <location evidence="1 6">Secreted</location>
    </subcellularLocation>
</comment>
<dbReference type="PANTHER" id="PTHR39411:SF1">
    <property type="entry name" value="BETA-DEFENSIN 113"/>
    <property type="match status" value="1"/>
</dbReference>
<name>A0A6P6I3G9_PUMCO</name>
<dbReference type="CTD" id="245927"/>
<dbReference type="PANTHER" id="PTHR39411">
    <property type="entry name" value="BETA-DEFENSIN 113"/>
    <property type="match status" value="1"/>
</dbReference>
<keyword evidence="4 6" id="KW-0732">Signal</keyword>
<keyword evidence="5" id="KW-1015">Disulfide bond</keyword>
<keyword evidence="3 6" id="KW-0964">Secreted</keyword>
<evidence type="ECO:0000256" key="6">
    <source>
        <dbReference type="RuleBase" id="RU231113"/>
    </source>
</evidence>
<evidence type="ECO:0000256" key="3">
    <source>
        <dbReference type="ARBA" id="ARBA00022525"/>
    </source>
</evidence>
<gene>
    <name evidence="9" type="primary">DEFB113</name>
</gene>
<feature type="signal peptide" evidence="6">
    <location>
        <begin position="1"/>
        <end position="16"/>
    </location>
</feature>
<dbReference type="Proteomes" id="UP000515131">
    <property type="component" value="Unplaced"/>
</dbReference>
<feature type="domain" description="Beta-defensin" evidence="7">
    <location>
        <begin position="34"/>
        <end position="62"/>
    </location>
</feature>
<evidence type="ECO:0000256" key="2">
    <source>
        <dbReference type="ARBA" id="ARBA00007371"/>
    </source>
</evidence>
<dbReference type="GO" id="GO:0042742">
    <property type="term" value="P:defense response to bacterium"/>
    <property type="evidence" value="ECO:0007669"/>
    <property type="project" value="UniProtKB-UniRule"/>
</dbReference>
<dbReference type="InterPro" id="IPR025933">
    <property type="entry name" value="Beta_defensin_dom"/>
</dbReference>
<sequence length="94" mass="10996">MKILCIFLTFVFTVPCGPSVSQKKTKEDVDRKRECYLVRGSCKTSCNSWEYIYNYCNTEPCCVVWDYQKPVTKHITTSSYRVNDKSTIPHKIKL</sequence>
<keyword evidence="6" id="KW-0929">Antimicrobial</keyword>
<keyword evidence="6" id="KW-0044">Antibiotic</keyword>
<comment type="similarity">
    <text evidence="2 6">Belongs to the beta-defensin family.</text>
</comment>
<evidence type="ECO:0000256" key="1">
    <source>
        <dbReference type="ARBA" id="ARBA00004613"/>
    </source>
</evidence>
<comment type="function">
    <text evidence="6">Has antibacterial activity.</text>
</comment>
<evidence type="ECO:0000256" key="5">
    <source>
        <dbReference type="ARBA" id="ARBA00023157"/>
    </source>
</evidence>
<accession>A0A6P6I3G9</accession>
<dbReference type="Pfam" id="PF13841">
    <property type="entry name" value="Defensin_beta_2"/>
    <property type="match status" value="1"/>
</dbReference>
<reference evidence="9" key="1">
    <citation type="submission" date="2025-08" db="UniProtKB">
        <authorList>
            <consortium name="RefSeq"/>
        </authorList>
    </citation>
    <scope>IDENTIFICATION</scope>
    <source>
        <tissue evidence="9">Blood</tissue>
    </source>
</reference>
<keyword evidence="6" id="KW-0211">Defensin</keyword>
<dbReference type="KEGG" id="pcoo:112862769"/>
<proteinExistence type="inferred from homology"/>
<evidence type="ECO:0000259" key="7">
    <source>
        <dbReference type="Pfam" id="PF13841"/>
    </source>
</evidence>
<dbReference type="RefSeq" id="XP_025781788.1">
    <property type="nucleotide sequence ID" value="XM_025926003.1"/>
</dbReference>
<dbReference type="GeneID" id="112862769"/>
<evidence type="ECO:0000256" key="4">
    <source>
        <dbReference type="ARBA" id="ARBA00022729"/>
    </source>
</evidence>
<protein>
    <recommendedName>
        <fullName evidence="6">Beta-defensin</fullName>
    </recommendedName>
</protein>